<organism evidence="2 3">
    <name type="scientific">Dactylosporangium aurantiacum</name>
    <dbReference type="NCBI Taxonomy" id="35754"/>
    <lineage>
        <taxon>Bacteria</taxon>
        <taxon>Bacillati</taxon>
        <taxon>Actinomycetota</taxon>
        <taxon>Actinomycetes</taxon>
        <taxon>Micromonosporales</taxon>
        <taxon>Micromonosporaceae</taxon>
        <taxon>Dactylosporangium</taxon>
    </lineage>
</organism>
<dbReference type="EMBL" id="CP073767">
    <property type="protein sequence ID" value="UWZ55008.1"/>
    <property type="molecule type" value="Genomic_DNA"/>
</dbReference>
<dbReference type="AlphaFoldDB" id="A0A9Q9IHT7"/>
<dbReference type="Pfam" id="PF04149">
    <property type="entry name" value="DUF397"/>
    <property type="match status" value="1"/>
</dbReference>
<feature type="domain" description="DUF397" evidence="1">
    <location>
        <begin position="7"/>
        <end position="58"/>
    </location>
</feature>
<proteinExistence type="predicted"/>
<sequence>MDNHGELVWRTSSRSSSGACVAIAADGDLTHVRDSKDPAGPMLSFHRQAFREFIAAIKGDAPTILRS</sequence>
<name>A0A9Q9IHT7_9ACTN</name>
<gene>
    <name evidence="2" type="ORF">Daura_01590</name>
</gene>
<accession>A0A9Q9IHT7</accession>
<dbReference type="RefSeq" id="WP_033363168.1">
    <property type="nucleotide sequence ID" value="NZ_CP073767.1"/>
</dbReference>
<dbReference type="Proteomes" id="UP001058003">
    <property type="component" value="Chromosome"/>
</dbReference>
<evidence type="ECO:0000259" key="1">
    <source>
        <dbReference type="Pfam" id="PF04149"/>
    </source>
</evidence>
<evidence type="ECO:0000313" key="2">
    <source>
        <dbReference type="EMBL" id="UWZ55008.1"/>
    </source>
</evidence>
<evidence type="ECO:0000313" key="3">
    <source>
        <dbReference type="Proteomes" id="UP001058003"/>
    </source>
</evidence>
<protein>
    <submittedName>
        <fullName evidence="2">DUF397 domain-containing protein</fullName>
    </submittedName>
</protein>
<reference evidence="2" key="1">
    <citation type="submission" date="2021-04" db="EMBL/GenBank/DDBJ databases">
        <title>Dactylosporangium aurantiacum NRRL B-8018 full assembly.</title>
        <authorList>
            <person name="Hartkoorn R.C."/>
            <person name="Beaudoing E."/>
            <person name="Hot D."/>
        </authorList>
    </citation>
    <scope>NUCLEOTIDE SEQUENCE</scope>
    <source>
        <strain evidence="2">NRRL B-8018</strain>
    </source>
</reference>
<dbReference type="InterPro" id="IPR007278">
    <property type="entry name" value="DUF397"/>
</dbReference>
<dbReference type="OrthoDB" id="3394800at2"/>
<keyword evidence="3" id="KW-1185">Reference proteome</keyword>
<dbReference type="KEGG" id="daur:Daura_01590"/>